<proteinExistence type="predicted"/>
<feature type="transmembrane region" description="Helical" evidence="5">
    <location>
        <begin position="310"/>
        <end position="330"/>
    </location>
</feature>
<dbReference type="Gene3D" id="1.20.1420.30">
    <property type="entry name" value="NCX, central ion-binding region"/>
    <property type="match status" value="2"/>
</dbReference>
<feature type="domain" description="Sodium/calcium exchanger membrane region" evidence="6">
    <location>
        <begin position="182"/>
        <end position="327"/>
    </location>
</feature>
<keyword evidence="8" id="KW-1185">Reference proteome</keyword>
<dbReference type="GO" id="GO:0006874">
    <property type="term" value="P:intracellular calcium ion homeostasis"/>
    <property type="evidence" value="ECO:0007669"/>
    <property type="project" value="TreeGrafter"/>
</dbReference>
<keyword evidence="2 5" id="KW-0812">Transmembrane</keyword>
<gene>
    <name evidence="7" type="ORF">DIZ80_14845</name>
</gene>
<evidence type="ECO:0000256" key="5">
    <source>
        <dbReference type="SAM" id="Phobius"/>
    </source>
</evidence>
<evidence type="ECO:0000259" key="6">
    <source>
        <dbReference type="Pfam" id="PF01699"/>
    </source>
</evidence>
<feature type="transmembrane region" description="Helical" evidence="5">
    <location>
        <begin position="6"/>
        <end position="26"/>
    </location>
</feature>
<dbReference type="InterPro" id="IPR044880">
    <property type="entry name" value="NCX_ion-bd_dom_sf"/>
</dbReference>
<protein>
    <submittedName>
        <fullName evidence="7">Calcium/sodium antiporter</fullName>
    </submittedName>
</protein>
<dbReference type="Proteomes" id="UP000254266">
    <property type="component" value="Unassembled WGS sequence"/>
</dbReference>
<feature type="transmembrane region" description="Helical" evidence="5">
    <location>
        <begin position="281"/>
        <end position="298"/>
    </location>
</feature>
<feature type="transmembrane region" description="Helical" evidence="5">
    <location>
        <begin position="131"/>
        <end position="149"/>
    </location>
</feature>
<comment type="subcellular location">
    <subcellularLocation>
        <location evidence="1">Membrane</location>
        <topology evidence="1">Multi-pass membrane protein</topology>
    </subcellularLocation>
</comment>
<keyword evidence="4 5" id="KW-0472">Membrane</keyword>
<dbReference type="PANTHER" id="PTHR10846:SF8">
    <property type="entry name" value="INNER MEMBRANE PROTEIN YRBG"/>
    <property type="match status" value="1"/>
</dbReference>
<dbReference type="AlphaFoldDB" id="A0A370D9W8"/>
<dbReference type="PANTHER" id="PTHR10846">
    <property type="entry name" value="SODIUM/POTASSIUM/CALCIUM EXCHANGER"/>
    <property type="match status" value="1"/>
</dbReference>
<feature type="transmembrane region" description="Helical" evidence="5">
    <location>
        <begin position="183"/>
        <end position="205"/>
    </location>
</feature>
<dbReference type="GO" id="GO:0008273">
    <property type="term" value="F:calcium, potassium:sodium antiporter activity"/>
    <property type="evidence" value="ECO:0007669"/>
    <property type="project" value="TreeGrafter"/>
</dbReference>
<feature type="transmembrane region" description="Helical" evidence="5">
    <location>
        <begin position="74"/>
        <end position="95"/>
    </location>
</feature>
<evidence type="ECO:0000256" key="2">
    <source>
        <dbReference type="ARBA" id="ARBA00022692"/>
    </source>
</evidence>
<evidence type="ECO:0000256" key="1">
    <source>
        <dbReference type="ARBA" id="ARBA00004141"/>
    </source>
</evidence>
<feature type="transmembrane region" description="Helical" evidence="5">
    <location>
        <begin position="246"/>
        <end position="269"/>
    </location>
</feature>
<dbReference type="GO" id="GO:0005262">
    <property type="term" value="F:calcium channel activity"/>
    <property type="evidence" value="ECO:0007669"/>
    <property type="project" value="TreeGrafter"/>
</dbReference>
<feature type="transmembrane region" description="Helical" evidence="5">
    <location>
        <begin position="211"/>
        <end position="234"/>
    </location>
</feature>
<feature type="transmembrane region" description="Helical" evidence="5">
    <location>
        <begin position="38"/>
        <end position="62"/>
    </location>
</feature>
<dbReference type="EMBL" id="QFXC01000013">
    <property type="protein sequence ID" value="RDH81705.1"/>
    <property type="molecule type" value="Genomic_DNA"/>
</dbReference>
<dbReference type="InterPro" id="IPR004481">
    <property type="entry name" value="K/Na/Ca-exchanger"/>
</dbReference>
<evidence type="ECO:0000313" key="7">
    <source>
        <dbReference type="EMBL" id="RDH81705.1"/>
    </source>
</evidence>
<dbReference type="InterPro" id="IPR004837">
    <property type="entry name" value="NaCa_Exmemb"/>
</dbReference>
<sequence>MLIDFTAILAGFALLIWSADLFVTGASATARNLGVSPLIIGLTIVGFGTSAPEMLVASIAAYGGNPGLAIGNAIGSNITNIALVLGATAVIVPLTVHSSILKREYPLLIAATLLAVVLMATDNALSTIDGILMMLLLFVLMTWVVYQALEQRKCVAGNECDVDPLSSEFDQEIPDDMPMGKAIWLLLSGIVLLLISSKMLVWGAINVATAFGVSDLIIGLTIVAIGTSLPELAASIMSARKGEHDIALGNVIGSNMFNTLGVLGLAAIINPSELADGVLTRDLPLMVTLTVIMFIMAFGRRSSAGEITRVEGSILLAIFITYEVVLYFSATA</sequence>
<evidence type="ECO:0000256" key="4">
    <source>
        <dbReference type="ARBA" id="ARBA00023136"/>
    </source>
</evidence>
<accession>A0A370D9W8</accession>
<name>A0A370D9W8_9GAMM</name>
<evidence type="ECO:0000313" key="8">
    <source>
        <dbReference type="Proteomes" id="UP000254266"/>
    </source>
</evidence>
<comment type="caution">
    <text evidence="7">The sequence shown here is derived from an EMBL/GenBank/DDBJ whole genome shotgun (WGS) entry which is preliminary data.</text>
</comment>
<feature type="domain" description="Sodium/calcium exchanger membrane region" evidence="6">
    <location>
        <begin position="7"/>
        <end position="145"/>
    </location>
</feature>
<organism evidence="7 8">
    <name type="scientific">endosymbiont of Galathealinum brachiosum</name>
    <dbReference type="NCBI Taxonomy" id="2200906"/>
    <lineage>
        <taxon>Bacteria</taxon>
        <taxon>Pseudomonadati</taxon>
        <taxon>Pseudomonadota</taxon>
        <taxon>Gammaproteobacteria</taxon>
        <taxon>sulfur-oxidizing symbionts</taxon>
    </lineage>
</organism>
<keyword evidence="3 5" id="KW-1133">Transmembrane helix</keyword>
<dbReference type="Pfam" id="PF01699">
    <property type="entry name" value="Na_Ca_ex"/>
    <property type="match status" value="2"/>
</dbReference>
<evidence type="ECO:0000256" key="3">
    <source>
        <dbReference type="ARBA" id="ARBA00022989"/>
    </source>
</evidence>
<dbReference type="GO" id="GO:0005886">
    <property type="term" value="C:plasma membrane"/>
    <property type="evidence" value="ECO:0007669"/>
    <property type="project" value="TreeGrafter"/>
</dbReference>
<reference evidence="7 8" key="1">
    <citation type="journal article" date="2018" name="ISME J.">
        <title>Endosymbiont genomes yield clues of tubeworm success.</title>
        <authorList>
            <person name="Li Y."/>
            <person name="Liles M.R."/>
            <person name="Halanych K.M."/>
        </authorList>
    </citation>
    <scope>NUCLEOTIDE SEQUENCE [LARGE SCALE GENOMIC DNA]</scope>
    <source>
        <strain evidence="7">A1464</strain>
    </source>
</reference>
<dbReference type="NCBIfam" id="TIGR00367">
    <property type="entry name" value="calcium/sodium antiporter"/>
    <property type="match status" value="1"/>
</dbReference>